<dbReference type="PANTHER" id="PTHR10342:SF274">
    <property type="entry name" value="ARYLSULFATASE B"/>
    <property type="match status" value="1"/>
</dbReference>
<dbReference type="Pfam" id="PF00884">
    <property type="entry name" value="Sulfatase"/>
    <property type="match status" value="1"/>
</dbReference>
<dbReference type="SUPFAM" id="SSF53649">
    <property type="entry name" value="Alkaline phosphatase-like"/>
    <property type="match status" value="1"/>
</dbReference>
<dbReference type="EMBL" id="FN655536">
    <property type="protein sequence ID" value="CBY39450.1"/>
    <property type="molecule type" value="Genomic_DNA"/>
</dbReference>
<keyword evidence="6" id="KW-0325">Glycoprotein</keyword>
<comment type="similarity">
    <text evidence="2">Belongs to the sulfatase family.</text>
</comment>
<dbReference type="OrthoDB" id="103349at2759"/>
<dbReference type="GO" id="GO:0008484">
    <property type="term" value="F:sulfuric ester hydrolase activity"/>
    <property type="evidence" value="ECO:0007669"/>
    <property type="project" value="InterPro"/>
</dbReference>
<dbReference type="Gene3D" id="3.30.1120.10">
    <property type="match status" value="1"/>
</dbReference>
<keyword evidence="11" id="KW-1185">Reference proteome</keyword>
<dbReference type="Proteomes" id="UP000001307">
    <property type="component" value="Unassembled WGS sequence"/>
</dbReference>
<evidence type="ECO:0000259" key="8">
    <source>
        <dbReference type="Pfam" id="PF00884"/>
    </source>
</evidence>
<evidence type="ECO:0000256" key="3">
    <source>
        <dbReference type="ARBA" id="ARBA00022723"/>
    </source>
</evidence>
<dbReference type="InterPro" id="IPR024607">
    <property type="entry name" value="Sulfatase_CS"/>
</dbReference>
<dbReference type="CDD" id="cd16029">
    <property type="entry name" value="4-S"/>
    <property type="match status" value="1"/>
</dbReference>
<reference evidence="9" key="1">
    <citation type="journal article" date="2010" name="Science">
        <title>Plasticity of animal genome architecture unmasked by rapid evolution of a pelagic tunicate.</title>
        <authorList>
            <person name="Denoeud F."/>
            <person name="Henriet S."/>
            <person name="Mungpakdee S."/>
            <person name="Aury J.M."/>
            <person name="Da Silva C."/>
            <person name="Brinkmann H."/>
            <person name="Mikhaleva J."/>
            <person name="Olsen L.C."/>
            <person name="Jubin C."/>
            <person name="Canestro C."/>
            <person name="Bouquet J.M."/>
            <person name="Danks G."/>
            <person name="Poulain J."/>
            <person name="Campsteijn C."/>
            <person name="Adamski M."/>
            <person name="Cross I."/>
            <person name="Yadetie F."/>
            <person name="Muffato M."/>
            <person name="Louis A."/>
            <person name="Butcher S."/>
            <person name="Tsagkogeorga G."/>
            <person name="Konrad A."/>
            <person name="Singh S."/>
            <person name="Jensen M.F."/>
            <person name="Cong E.H."/>
            <person name="Eikeseth-Otteraa H."/>
            <person name="Noel B."/>
            <person name="Anthouard V."/>
            <person name="Porcel B.M."/>
            <person name="Kachouri-Lafond R."/>
            <person name="Nishino A."/>
            <person name="Ugolini M."/>
            <person name="Chourrout P."/>
            <person name="Nishida H."/>
            <person name="Aasland R."/>
            <person name="Huzurbazar S."/>
            <person name="Westhof E."/>
            <person name="Delsuc F."/>
            <person name="Lehrach H."/>
            <person name="Reinhardt R."/>
            <person name="Weissenbach J."/>
            <person name="Roy S.W."/>
            <person name="Artiguenave F."/>
            <person name="Postlethwait J.H."/>
            <person name="Manak J.R."/>
            <person name="Thompson E.M."/>
            <person name="Jaillon O."/>
            <person name="Du Pasquier L."/>
            <person name="Boudinot P."/>
            <person name="Liberles D.A."/>
            <person name="Volff J.N."/>
            <person name="Philippe H."/>
            <person name="Lenhard B."/>
            <person name="Roest Crollius H."/>
            <person name="Wincker P."/>
            <person name="Chourrout D."/>
        </authorList>
    </citation>
    <scope>NUCLEOTIDE SEQUENCE [LARGE SCALE GENOMIC DNA]</scope>
</reference>
<feature type="chain" id="PRO_5007653974" description="Sulfatase N-terminal domain-containing protein" evidence="7">
    <location>
        <begin position="22"/>
        <end position="622"/>
    </location>
</feature>
<dbReference type="InterPro" id="IPR017850">
    <property type="entry name" value="Alkaline_phosphatase_core_sf"/>
</dbReference>
<dbReference type="Proteomes" id="UP000011014">
    <property type="component" value="Unassembled WGS sequence"/>
</dbReference>
<protein>
    <recommendedName>
        <fullName evidence="8">Sulfatase N-terminal domain-containing protein</fullName>
    </recommendedName>
</protein>
<dbReference type="InParanoid" id="E4XQF5"/>
<keyword evidence="5" id="KW-0106">Calcium</keyword>
<feature type="domain" description="Sulfatase N-terminal" evidence="8">
    <location>
        <begin position="29"/>
        <end position="370"/>
    </location>
</feature>
<keyword evidence="4" id="KW-0378">Hydrolase</keyword>
<evidence type="ECO:0000313" key="9">
    <source>
        <dbReference type="EMBL" id="CBY12041.1"/>
    </source>
</evidence>
<name>E4XQF5_OIKDI</name>
<evidence type="ECO:0000313" key="11">
    <source>
        <dbReference type="Proteomes" id="UP000001307"/>
    </source>
</evidence>
<accession>E4XQF5</accession>
<dbReference type="Gene3D" id="3.40.720.10">
    <property type="entry name" value="Alkaline Phosphatase, subunit A"/>
    <property type="match status" value="1"/>
</dbReference>
<dbReference type="InterPro" id="IPR047115">
    <property type="entry name" value="ARSB"/>
</dbReference>
<feature type="signal peptide" evidence="7">
    <location>
        <begin position="1"/>
        <end position="21"/>
    </location>
</feature>
<evidence type="ECO:0000256" key="5">
    <source>
        <dbReference type="ARBA" id="ARBA00022837"/>
    </source>
</evidence>
<keyword evidence="7" id="KW-0732">Signal</keyword>
<proteinExistence type="inferred from homology"/>
<dbReference type="EMBL" id="FN653105">
    <property type="protein sequence ID" value="CBY12041.1"/>
    <property type="molecule type" value="Genomic_DNA"/>
</dbReference>
<sequence length="622" mass="71590">MKKLCLCFAIVAVFLKRESFAQETEDLRPNIVYILVDDLGWADVGWNNKGLESTPFMDKLVKNGTQFTQMYSSHRCSPSRAMALTGRYAFRSGMGSFPIAREVPFGMNTQDKTLPEYLKEVGYDTHAVGKWHLGVCNSSYLPTSRGFDTFYGHYSGAVDYRGHFIKRSKNFYHDFFDNTIEQHKLDLESDGQWTTDLFRDRTIDILKEAKRSKTPAYVYLAFNAPHEPTRAPADLIARILEKHPNLPYTRAEHLAAVNQIDTAVRQIYQQAKKDVKRETLIVFMSDNGGAVKKFGGGRSPDNTGHEYDDEESLPRACNYPFKGFKNSLFEGGILSPSFLISTARKFSRTRFNFPFHIIDWAPTFLDFAGIVPDADFDGISRKSELESRWIKSQRTNFVYGVLDFYNEKKNIWEDQIAVRFGKWKFMNFNMAVNTFKCDEHENQPVTVSRNMQDFLNVPTSYWERNFHNSITVAEPYTKKTLYDGFSLYNLENDPFELDNLIDPISGNPEAYNEIIEEIMKFIEEQKSKGHVLPPIPGDENGKLYTRVFQKMGPVFGYQFFKKKLFTGNFSGAANAYYKTKRIVPLDIGGFYTKKGFVGSDWCTGDFYDEEEAKFLEVESSKK</sequence>
<dbReference type="AlphaFoldDB" id="E4XQF5"/>
<evidence type="ECO:0000256" key="2">
    <source>
        <dbReference type="ARBA" id="ARBA00008779"/>
    </source>
</evidence>
<keyword evidence="3" id="KW-0479">Metal-binding</keyword>
<gene>
    <name evidence="9" type="ORF">GSOID_T00017908001</name>
    <name evidence="10" type="ORF">GSOID_T00020017001</name>
</gene>
<dbReference type="InterPro" id="IPR000917">
    <property type="entry name" value="Sulfatase_N"/>
</dbReference>
<organism evidence="9">
    <name type="scientific">Oikopleura dioica</name>
    <name type="common">Tunicate</name>
    <dbReference type="NCBI Taxonomy" id="34765"/>
    <lineage>
        <taxon>Eukaryota</taxon>
        <taxon>Metazoa</taxon>
        <taxon>Chordata</taxon>
        <taxon>Tunicata</taxon>
        <taxon>Appendicularia</taxon>
        <taxon>Copelata</taxon>
        <taxon>Oikopleuridae</taxon>
        <taxon>Oikopleura</taxon>
    </lineage>
</organism>
<evidence type="ECO:0000256" key="4">
    <source>
        <dbReference type="ARBA" id="ARBA00022801"/>
    </source>
</evidence>
<comment type="cofactor">
    <cofactor evidence="1">
        <name>Ca(2+)</name>
        <dbReference type="ChEBI" id="CHEBI:29108"/>
    </cofactor>
</comment>
<evidence type="ECO:0000256" key="1">
    <source>
        <dbReference type="ARBA" id="ARBA00001913"/>
    </source>
</evidence>
<evidence type="ECO:0000256" key="7">
    <source>
        <dbReference type="SAM" id="SignalP"/>
    </source>
</evidence>
<dbReference type="PANTHER" id="PTHR10342">
    <property type="entry name" value="ARYLSULFATASE"/>
    <property type="match status" value="1"/>
</dbReference>
<evidence type="ECO:0000313" key="10">
    <source>
        <dbReference type="EMBL" id="CBY39450.1"/>
    </source>
</evidence>
<dbReference type="PROSITE" id="PS00149">
    <property type="entry name" value="SULFATASE_2"/>
    <property type="match status" value="1"/>
</dbReference>
<evidence type="ECO:0000256" key="6">
    <source>
        <dbReference type="ARBA" id="ARBA00023180"/>
    </source>
</evidence>
<dbReference type="GO" id="GO:0046872">
    <property type="term" value="F:metal ion binding"/>
    <property type="evidence" value="ECO:0007669"/>
    <property type="project" value="UniProtKB-KW"/>
</dbReference>